<dbReference type="PATRIC" id="fig|1565605.3.peg.1458"/>
<reference evidence="3 4" key="1">
    <citation type="journal article" date="2015" name="Genome Announc.">
        <title>Complete Genome Sequence of a Novel Bacterium within the Family Rhodocyclaceae That Degrades Polycyclic Aromatic Hydrocarbons.</title>
        <authorList>
            <person name="Singleton D.R."/>
            <person name="Dickey A.N."/>
            <person name="Scholl E.H."/>
            <person name="Wright F.A."/>
            <person name="Aitken M.D."/>
        </authorList>
    </citation>
    <scope>NUCLEOTIDE SEQUENCE [LARGE SCALE GENOMIC DNA]</scope>
    <source>
        <strain evidence="4">PG1-Ca6</strain>
    </source>
</reference>
<dbReference type="Gene3D" id="3.40.30.10">
    <property type="entry name" value="Glutaredoxin"/>
    <property type="match status" value="1"/>
</dbReference>
<feature type="domain" description="GST C-terminal" evidence="2">
    <location>
        <begin position="88"/>
        <end position="205"/>
    </location>
</feature>
<dbReference type="CDD" id="cd03057">
    <property type="entry name" value="GST_N_Beta"/>
    <property type="match status" value="1"/>
</dbReference>
<dbReference type="KEGG" id="rbu:PG1C_06930"/>
<evidence type="ECO:0000259" key="2">
    <source>
        <dbReference type="PROSITE" id="PS50405"/>
    </source>
</evidence>
<dbReference type="SUPFAM" id="SSF52833">
    <property type="entry name" value="Thioredoxin-like"/>
    <property type="match status" value="1"/>
</dbReference>
<evidence type="ECO:0000313" key="3">
    <source>
        <dbReference type="EMBL" id="AJP48267.1"/>
    </source>
</evidence>
<organism evidence="3 4">
    <name type="scientific">Rugosibacter aromaticivorans</name>
    <dbReference type="NCBI Taxonomy" id="1565605"/>
    <lineage>
        <taxon>Bacteria</taxon>
        <taxon>Pseudomonadati</taxon>
        <taxon>Pseudomonadota</taxon>
        <taxon>Betaproteobacteria</taxon>
        <taxon>Nitrosomonadales</taxon>
        <taxon>Sterolibacteriaceae</taxon>
        <taxon>Rugosibacter</taxon>
    </lineage>
</organism>
<keyword evidence="3" id="KW-0808">Transferase</keyword>
<dbReference type="Gene3D" id="1.20.1050.10">
    <property type="match status" value="1"/>
</dbReference>
<evidence type="ECO:0000259" key="1">
    <source>
        <dbReference type="PROSITE" id="PS50404"/>
    </source>
</evidence>
<dbReference type="PROSITE" id="PS50404">
    <property type="entry name" value="GST_NTER"/>
    <property type="match status" value="1"/>
</dbReference>
<dbReference type="AlphaFoldDB" id="A0A0C5IZN9"/>
<dbReference type="PROSITE" id="PS50405">
    <property type="entry name" value="GST_CTER"/>
    <property type="match status" value="1"/>
</dbReference>
<protein>
    <submittedName>
        <fullName evidence="3">Glutathione S-transferase</fullName>
    </submittedName>
</protein>
<feature type="domain" description="GST N-terminal" evidence="1">
    <location>
        <begin position="1"/>
        <end position="82"/>
    </location>
</feature>
<evidence type="ECO:0000313" key="4">
    <source>
        <dbReference type="Proteomes" id="UP000061603"/>
    </source>
</evidence>
<dbReference type="EMBL" id="CP010554">
    <property type="protein sequence ID" value="AJP48267.1"/>
    <property type="molecule type" value="Genomic_DNA"/>
</dbReference>
<dbReference type="InterPro" id="IPR040079">
    <property type="entry name" value="Glutathione_S-Trfase"/>
</dbReference>
<dbReference type="Pfam" id="PF13409">
    <property type="entry name" value="GST_N_2"/>
    <property type="match status" value="1"/>
</dbReference>
<dbReference type="CDD" id="cd03188">
    <property type="entry name" value="GST_C_Beta"/>
    <property type="match status" value="1"/>
</dbReference>
<dbReference type="InterPro" id="IPR004045">
    <property type="entry name" value="Glutathione_S-Trfase_N"/>
</dbReference>
<dbReference type="GO" id="GO:0016740">
    <property type="term" value="F:transferase activity"/>
    <property type="evidence" value="ECO:0007669"/>
    <property type="project" value="UniProtKB-KW"/>
</dbReference>
<dbReference type="InterPro" id="IPR036282">
    <property type="entry name" value="Glutathione-S-Trfase_C_sf"/>
</dbReference>
<accession>A0A0C5IZN9</accession>
<dbReference type="NCBIfam" id="NF007831">
    <property type="entry name" value="PRK10542.1"/>
    <property type="match status" value="1"/>
</dbReference>
<proteinExistence type="predicted"/>
<gene>
    <name evidence="3" type="ORF">PG1C_06930</name>
</gene>
<dbReference type="SUPFAM" id="SSF47616">
    <property type="entry name" value="GST C-terminal domain-like"/>
    <property type="match status" value="1"/>
</dbReference>
<dbReference type="InterPro" id="IPR036249">
    <property type="entry name" value="Thioredoxin-like_sf"/>
</dbReference>
<dbReference type="Proteomes" id="UP000061603">
    <property type="component" value="Chromosome"/>
</dbReference>
<name>A0A0C5IZN9_9PROT</name>
<dbReference type="Pfam" id="PF00043">
    <property type="entry name" value="GST_C"/>
    <property type="match status" value="1"/>
</dbReference>
<dbReference type="InterPro" id="IPR004046">
    <property type="entry name" value="GST_C"/>
</dbReference>
<keyword evidence="4" id="KW-1185">Reference proteome</keyword>
<dbReference type="PANTHER" id="PTHR44051:SF8">
    <property type="entry name" value="GLUTATHIONE S-TRANSFERASE GSTA"/>
    <property type="match status" value="1"/>
</dbReference>
<dbReference type="RefSeq" id="WP_202636791.1">
    <property type="nucleotide sequence ID" value="NZ_CP010554.1"/>
</dbReference>
<dbReference type="SFLD" id="SFLDS00019">
    <property type="entry name" value="Glutathione_Transferase_(cytos"/>
    <property type="match status" value="1"/>
</dbReference>
<dbReference type="SFLD" id="SFLDG01150">
    <property type="entry name" value="Main.1:_Beta-like"/>
    <property type="match status" value="1"/>
</dbReference>
<dbReference type="HOGENOM" id="CLU_011226_6_1_4"/>
<dbReference type="STRING" id="1565605.PG1C_06930"/>
<dbReference type="InterPro" id="IPR010987">
    <property type="entry name" value="Glutathione-S-Trfase_C-like"/>
</dbReference>
<dbReference type="PANTHER" id="PTHR44051">
    <property type="entry name" value="GLUTATHIONE S-TRANSFERASE-RELATED"/>
    <property type="match status" value="1"/>
</dbReference>
<dbReference type="SFLD" id="SFLDG00358">
    <property type="entry name" value="Main_(cytGST)"/>
    <property type="match status" value="1"/>
</dbReference>
<sequence length="205" mass="22813">MKLYYAPGACSLAPHIVLEEGGFTYESETVDLRGGKQTGTGKDFNQINAKGYVPALLLDDGQLLTEGPAINQYLADRVPEKKLAPANGTMERYRLQEWLTFLGTELHKSFSPLFNPTASDDWKNASSEALNRRLEYIAKQLTGKQFLVGDHFTIADAYLFTILGWGQYVNLDIGKWPVLKEYHGRIFMRPAVQAALKAEGLIPSA</sequence>